<name>A0A0G4LVG7_VERLO</name>
<dbReference type="Proteomes" id="UP000045706">
    <property type="component" value="Unassembled WGS sequence"/>
</dbReference>
<dbReference type="EMBL" id="CVQI01018890">
    <property type="protein sequence ID" value="CRK25969.1"/>
    <property type="molecule type" value="Genomic_DNA"/>
</dbReference>
<organism evidence="1 2">
    <name type="scientific">Verticillium longisporum</name>
    <name type="common">Verticillium dahliae var. longisporum</name>
    <dbReference type="NCBI Taxonomy" id="100787"/>
    <lineage>
        <taxon>Eukaryota</taxon>
        <taxon>Fungi</taxon>
        <taxon>Dikarya</taxon>
        <taxon>Ascomycota</taxon>
        <taxon>Pezizomycotina</taxon>
        <taxon>Sordariomycetes</taxon>
        <taxon>Hypocreomycetidae</taxon>
        <taxon>Glomerellales</taxon>
        <taxon>Plectosphaerellaceae</taxon>
        <taxon>Verticillium</taxon>
    </lineage>
</organism>
<protein>
    <submittedName>
        <fullName evidence="1">Uncharacterized protein</fullName>
    </submittedName>
</protein>
<dbReference type="AlphaFoldDB" id="A0A0G4LVG7"/>
<evidence type="ECO:0000313" key="1">
    <source>
        <dbReference type="EMBL" id="CRK25969.1"/>
    </source>
</evidence>
<gene>
    <name evidence="1" type="ORF">BN1723_003323</name>
</gene>
<proteinExistence type="predicted"/>
<evidence type="ECO:0000313" key="2">
    <source>
        <dbReference type="Proteomes" id="UP000045706"/>
    </source>
</evidence>
<sequence length="160" mass="17362">MSGGFLYLIFFQNDATQSNNHDVTLRDAHHTPRHAPSPDMLGAAHVFSGHGQGGSALAALHLEPCMKVLEGCPLSATGDQALVPLTPTFKADVHLNLQEWPNGSSLKPQENTMAINMLISAETPSYHPAYPPPSPRTNPIFHSKQIEEAKMENIVKCAFP</sequence>
<reference evidence="2" key="1">
    <citation type="submission" date="2015-05" db="EMBL/GenBank/DDBJ databases">
        <authorList>
            <person name="Fogelqvist Johan"/>
        </authorList>
    </citation>
    <scope>NUCLEOTIDE SEQUENCE [LARGE SCALE GENOMIC DNA]</scope>
</reference>
<accession>A0A0G4LVG7</accession>